<dbReference type="EMBL" id="CM039429">
    <property type="protein sequence ID" value="KAI4348777.1"/>
    <property type="molecule type" value="Genomic_DNA"/>
</dbReference>
<evidence type="ECO:0000313" key="2">
    <source>
        <dbReference type="Proteomes" id="UP000828941"/>
    </source>
</evidence>
<dbReference type="Proteomes" id="UP000828941">
    <property type="component" value="Chromosome 4"/>
</dbReference>
<sequence>MDSATVTASVQHVTKKSSDELLRKFSDSDSDSDSGDKARERKRDLRVAKRRRKSRVFGEDGQCESPLNSFGSTALVERRSLLPLAATRRAALLRQLGIGRAQLRAREMRSKSLLGAIEKTWCRTVEGASRVFMEKHYHRHNRLISDIF</sequence>
<name>A0ACB9PJ03_BAUVA</name>
<accession>A0ACB9PJ03</accession>
<proteinExistence type="predicted"/>
<keyword evidence="2" id="KW-1185">Reference proteome</keyword>
<gene>
    <name evidence="1" type="ORF">L6164_009457</name>
</gene>
<protein>
    <submittedName>
        <fullName evidence="1">Uncharacterized protein</fullName>
    </submittedName>
</protein>
<reference evidence="1 2" key="1">
    <citation type="journal article" date="2022" name="DNA Res.">
        <title>Chromosomal-level genome assembly of the orchid tree Bauhinia variegata (Leguminosae; Cercidoideae) supports the allotetraploid origin hypothesis of Bauhinia.</title>
        <authorList>
            <person name="Zhong Y."/>
            <person name="Chen Y."/>
            <person name="Zheng D."/>
            <person name="Pang J."/>
            <person name="Liu Y."/>
            <person name="Luo S."/>
            <person name="Meng S."/>
            <person name="Qian L."/>
            <person name="Wei D."/>
            <person name="Dai S."/>
            <person name="Zhou R."/>
        </authorList>
    </citation>
    <scope>NUCLEOTIDE SEQUENCE [LARGE SCALE GENOMIC DNA]</scope>
    <source>
        <strain evidence="1">BV-YZ2020</strain>
    </source>
</reference>
<evidence type="ECO:0000313" key="1">
    <source>
        <dbReference type="EMBL" id="KAI4348777.1"/>
    </source>
</evidence>
<comment type="caution">
    <text evidence="1">The sequence shown here is derived from an EMBL/GenBank/DDBJ whole genome shotgun (WGS) entry which is preliminary data.</text>
</comment>
<organism evidence="1 2">
    <name type="scientific">Bauhinia variegata</name>
    <name type="common">Purple orchid tree</name>
    <name type="synonym">Phanera variegata</name>
    <dbReference type="NCBI Taxonomy" id="167791"/>
    <lineage>
        <taxon>Eukaryota</taxon>
        <taxon>Viridiplantae</taxon>
        <taxon>Streptophyta</taxon>
        <taxon>Embryophyta</taxon>
        <taxon>Tracheophyta</taxon>
        <taxon>Spermatophyta</taxon>
        <taxon>Magnoliopsida</taxon>
        <taxon>eudicotyledons</taxon>
        <taxon>Gunneridae</taxon>
        <taxon>Pentapetalae</taxon>
        <taxon>rosids</taxon>
        <taxon>fabids</taxon>
        <taxon>Fabales</taxon>
        <taxon>Fabaceae</taxon>
        <taxon>Cercidoideae</taxon>
        <taxon>Cercideae</taxon>
        <taxon>Bauhiniinae</taxon>
        <taxon>Bauhinia</taxon>
    </lineage>
</organism>